<dbReference type="PANTHER" id="PTHR48050:SF13">
    <property type="entry name" value="STEROL 3-BETA-GLUCOSYLTRANSFERASE UGT80A2"/>
    <property type="match status" value="1"/>
</dbReference>
<accession>A0A314XY63</accession>
<evidence type="ECO:0000313" key="1">
    <source>
        <dbReference type="EMBL" id="PQP96377.1"/>
    </source>
</evidence>
<organism evidence="1 2">
    <name type="scientific">Prunus yedoensis var. nudiflora</name>
    <dbReference type="NCBI Taxonomy" id="2094558"/>
    <lineage>
        <taxon>Eukaryota</taxon>
        <taxon>Viridiplantae</taxon>
        <taxon>Streptophyta</taxon>
        <taxon>Embryophyta</taxon>
        <taxon>Tracheophyta</taxon>
        <taxon>Spermatophyta</taxon>
        <taxon>Magnoliopsida</taxon>
        <taxon>eudicotyledons</taxon>
        <taxon>Gunneridae</taxon>
        <taxon>Pentapetalae</taxon>
        <taxon>rosids</taxon>
        <taxon>fabids</taxon>
        <taxon>Rosales</taxon>
        <taxon>Rosaceae</taxon>
        <taxon>Amygdaloideae</taxon>
        <taxon>Amygdaleae</taxon>
        <taxon>Prunus</taxon>
    </lineage>
</organism>
<dbReference type="Gene3D" id="3.40.50.2000">
    <property type="entry name" value="Glycogen Phosphorylase B"/>
    <property type="match status" value="2"/>
</dbReference>
<dbReference type="STRING" id="2094558.A0A314XY63"/>
<dbReference type="SUPFAM" id="SSF53756">
    <property type="entry name" value="UDP-Glycosyltransferase/glycogen phosphorylase"/>
    <property type="match status" value="1"/>
</dbReference>
<proteinExistence type="predicted"/>
<protein>
    <submittedName>
        <fullName evidence="1">Sterol 3-beta-glucosyltransferase UGT80A2</fullName>
    </submittedName>
</protein>
<gene>
    <name evidence="1" type="ORF">Pyn_00271</name>
</gene>
<dbReference type="OrthoDB" id="1697379at2759"/>
<reference evidence="1 2" key="1">
    <citation type="submission" date="2018-02" db="EMBL/GenBank/DDBJ databases">
        <title>Draft genome of wild Prunus yedoensis var. nudiflora.</title>
        <authorList>
            <person name="Baek S."/>
            <person name="Kim J.-H."/>
            <person name="Choi K."/>
            <person name="Kim G.-B."/>
            <person name="Cho A."/>
            <person name="Jang H."/>
            <person name="Shin C.-H."/>
            <person name="Yu H.-J."/>
            <person name="Mun J.-H."/>
        </authorList>
    </citation>
    <scope>NUCLEOTIDE SEQUENCE [LARGE SCALE GENOMIC DNA]</scope>
    <source>
        <strain evidence="2">cv. Jeju island</strain>
        <tissue evidence="1">Leaf</tissue>
    </source>
</reference>
<sequence>MDSGIPFKADALIANPPAYGLLSLGPTSEFPHPLSRVKQSTGYKLSYQIVDSLIWLGIGDMINDVRKKKLKLRPVKYLSGSQGSDSDVPILFLNQKVHHGGAGTTAAGLKAVRLTTIVPFYGDQPFWGERVHARGMGPAPVAVKEHVVELAKDMENEDGVTGAIKAFLKHLPCSKPNPEPEPEPSSLFSKPRMHFVC</sequence>
<name>A0A314XY63_PRUYE</name>
<dbReference type="PANTHER" id="PTHR48050">
    <property type="entry name" value="STEROL 3-BETA-GLUCOSYLTRANSFERASE"/>
    <property type="match status" value="1"/>
</dbReference>
<comment type="caution">
    <text evidence="1">The sequence shown here is derived from an EMBL/GenBank/DDBJ whole genome shotgun (WGS) entry which is preliminary data.</text>
</comment>
<dbReference type="Proteomes" id="UP000250321">
    <property type="component" value="Unassembled WGS sequence"/>
</dbReference>
<dbReference type="InterPro" id="IPR050426">
    <property type="entry name" value="Glycosyltransferase_28"/>
</dbReference>
<evidence type="ECO:0000313" key="2">
    <source>
        <dbReference type="Proteomes" id="UP000250321"/>
    </source>
</evidence>
<keyword evidence="2" id="KW-1185">Reference proteome</keyword>
<dbReference type="AlphaFoldDB" id="A0A314XY63"/>
<dbReference type="GO" id="GO:0016740">
    <property type="term" value="F:transferase activity"/>
    <property type="evidence" value="ECO:0007669"/>
    <property type="project" value="UniProtKB-KW"/>
</dbReference>
<dbReference type="EMBL" id="PJQY01002111">
    <property type="protein sequence ID" value="PQP96377.1"/>
    <property type="molecule type" value="Genomic_DNA"/>
</dbReference>
<keyword evidence="1" id="KW-0808">Transferase</keyword>